<evidence type="ECO:0000256" key="6">
    <source>
        <dbReference type="ARBA" id="ARBA00022807"/>
    </source>
</evidence>
<evidence type="ECO:0000259" key="7">
    <source>
        <dbReference type="Pfam" id="PF12340"/>
    </source>
</evidence>
<comment type="caution">
    <text evidence="10">The sequence shown here is derived from an EMBL/GenBank/DDBJ whole genome shotgun (WGS) entry which is preliminary data.</text>
</comment>
<accession>A0AAE0K5J4</accession>
<evidence type="ECO:0000313" key="11">
    <source>
        <dbReference type="Proteomes" id="UP001285441"/>
    </source>
</evidence>
<keyword evidence="4" id="KW-0833">Ubl conjugation pathway</keyword>
<evidence type="ECO:0000256" key="2">
    <source>
        <dbReference type="ARBA" id="ARBA00012759"/>
    </source>
</evidence>
<dbReference type="InterPro" id="IPR051346">
    <property type="entry name" value="OTU_Deubiquitinase"/>
</dbReference>
<dbReference type="GO" id="GO:0004843">
    <property type="term" value="F:cysteine-type deubiquitinase activity"/>
    <property type="evidence" value="ECO:0007669"/>
    <property type="project" value="UniProtKB-EC"/>
</dbReference>
<reference evidence="10" key="2">
    <citation type="submission" date="2023-06" db="EMBL/GenBank/DDBJ databases">
        <authorList>
            <consortium name="Lawrence Berkeley National Laboratory"/>
            <person name="Haridas S."/>
            <person name="Hensen N."/>
            <person name="Bonometti L."/>
            <person name="Westerberg I."/>
            <person name="Brannstrom I.O."/>
            <person name="Guillou S."/>
            <person name="Cros-Aarteil S."/>
            <person name="Calhoun S."/>
            <person name="Kuo A."/>
            <person name="Mondo S."/>
            <person name="Pangilinan J."/>
            <person name="Riley R."/>
            <person name="LaButti K."/>
            <person name="Andreopoulos B."/>
            <person name="Lipzen A."/>
            <person name="Chen C."/>
            <person name="Yanf M."/>
            <person name="Daum C."/>
            <person name="Ng V."/>
            <person name="Clum A."/>
            <person name="Steindorff A."/>
            <person name="Ohm R."/>
            <person name="Martin F."/>
            <person name="Silar P."/>
            <person name="Natvig D."/>
            <person name="Lalanne C."/>
            <person name="Gautier V."/>
            <person name="Ament-velasquez S.L."/>
            <person name="Kruys A."/>
            <person name="Hutchinson M.I."/>
            <person name="Powell A.J."/>
            <person name="Barry K."/>
            <person name="Miller A.N."/>
            <person name="Grigoriev I.V."/>
            <person name="Debuchy R."/>
            <person name="Gladieux P."/>
            <person name="Thoren M.H."/>
            <person name="Johannesson H."/>
        </authorList>
    </citation>
    <scope>NUCLEOTIDE SEQUENCE</scope>
    <source>
        <strain evidence="10">CBS 232.78</strain>
    </source>
</reference>
<dbReference type="EC" id="3.4.19.12" evidence="2"/>
<evidence type="ECO:0000256" key="4">
    <source>
        <dbReference type="ARBA" id="ARBA00022786"/>
    </source>
</evidence>
<sequence length="3236" mass="364235">MATMLSAAGVTAKKAWVNTGSLNFIIDHVFLPPRLPQEDDTDADHVSAMVQALRDSVSGFLSAEGSSFPSVRPALEMLKRFLKSNHGPSRDGADQKNALRDIIADLKNGDVALFHLKNQNAGLLLTAQQDHVLFEAFELLAPNQDVMSCMGALIREFPDRAALMPIDKLRDGDLLDELVEVLQTLEADIAPMARPKVKKAKTMQPEERDTLSPSLAIGMLIDVLAGLGKEVDPQRIAKRSREQVNWNDALLPFHRSPTWLLLRVAMRLVLDRPAIPSGQNSLYKPVMLYHHARILSWAALATQPSIPSDKLFTMQAKLVRRIIKLNPLEQASWLGEVREIAVQSQAVLKARWEKAQKKDTKILPLHMLSGLSFRQDSELKLKTLRPHLSWINSRPAGDRDLIGPGDTTLFSPLPQSELPTLSSNAPEDSIMDRSQLLDFETWVESALPGWLRYQLELGPDGIDTRHSTVEAVLRDIKTLINAYHKRAFSAYEGIPDAISVMYLVVMELWVAMDKIAGNVTPLLLEYDPGFPSGIFHSLLLERKEAMVRLSDLEKYLSRRGNGAPNKYPSAFDNFGWEKSFAVRFYHTSVRHQRLRERIESDASRMKAAKLREYEEKRAEYESLAAAHRTTSCEYDYWDPRWEEYSHSPNCAHCGFKTEMERLKISVFEWPLPQDSDHANAAVVEIDVPGIIKTWRDLTWELVTEVFREKKERHKSDGESLYFAGNHTDLRKFLSNCSRLRPASTVKPMEVSHYRTKQHIPEATRENVCPPHAAQYKYYDEPLNLPAQKEIAGACIPRHCSYAEFVKGLPIEDWVRYFNHTPNDVIAGQSRCPLDTTLEEFRAFGNLRSGVRLQWANVLCQLVIPSLDLNKKSTFALILQACLEAGPNTTPLRDSSFIWREAHSDTQNELFTNRILQAMDGALDRVRENWQNDIALCLLTCLTTRLLALSPSADLSNALLQHLARLRQVSITWARHLLDKLNHSDVELERNEWSRRLLMAALTCAATFNIGEKHLAMVLNDAEILALYVESAVLARNQLPASGKPLDPFTLQLVHRWHTAMYHARDAFTREIVDKANAGLDKAISQFWADYSLPTGAKWMQRDLETQGHVLECSNSLLPVTFNLLTGNLFVNGYPLSKLPLSYRQHQTFSQLFGDQVLDVGPSSVPDMQFSACRDQNGWVVHFAMKNDQLVVRAGRPIQESQKNNVSHRESQWETWEYIPKDRLLQDLPDCFVNNYAHWLHLSTGEVEFRPIDDKWVSSPENWHLTQLSGRYILKKGASCAIDPSSPTAELIHQIFDSIESSWNINPVMDGEANSLIIELPRLSMSFWVQEGEPVVRSKTYMGMLLDENQGIDSLIGLSNKLVLRPDGGSGFRMVLIPRGKVSARCNEDSDHVKVSIDHTDDSRVRHDSFRVDNNLGCLTDTGSLQSKLYLCWLHALTSHCLSDPLTLRTGTEEALRMLGGAAVKSHLTLDQDSYDFLAQIAKRSPCREYYPPHLHVMEKTTWNHDTTPLSQHDNFWPLAKSIHDHYQKLEKLFGAGNKNIATAFAGDVFVGSENRQPDLEERAKTRNAMYRMSEFGAEDHTKVNDKPYSFTMRKPTGSAEDRSLVIQLARCVDAGDEHLLFQPSSELSAKILSTNGSRFDGLAKTDLAFNLNCLLSPSVSLAKRWCGLHKALVAEKNKYRKIFFLSSLLYAEGSDRNIVQALMALGTIPTFSQPKMLPPSESSFDLDVNRKSLPGILTGITENGAKPLEECPESGLGKRSSETIWLFEERRDRTWRTKSKNTISKFVAEVLAQIRSNWTVKNPTGQDYGLYLEVGAIMSEVQIQVELARRSEAFNQYLTTMSSELKQADLVENHTMPLLRTRGKVLLLPSRPGFIPAMSLFSRPPLCTSDLRPKTQPMLCVEPPVSGQTHLRLSALLEELSSTGSLQNHQVSYIDELRRSALARPAIPELFMAVSKDNANTQSTLAKHLQDRQAEYNSIFKRLQDSLRCRSITHEICSDAGFYPRASIIFLLQRMTRTFWAQLSTEWRLCLVKLALSLIYLQRAVRLVSYSRNLPERWIDLQRELKNPGDHENPDWDPLEYPESLLLEIEQGIMIRPVQNAIATVMRSPPNMKNSVMQLNMGEGKSSVIVPIVAAALANGSRRVRVVVAKPQSSQMTHMLISRLGGLMNRRVFYLPFSRSIQLSESDVQTVRKILDTCQTEGGVLLVQPEHLLSFKLMGIDKSWAGKDENETTNPLGQTIVDLHKDFESASRDIVDESDENFNVKFELIYTIGAQEPVEMSPDRWILIQELLDMLETVVRRLMTSDEPRAEISGGLLWEDNGAGRVPGIRVLEESAGRHLFRTLAAEVCRLGLTGFPVHHQTAQMRKVILNYILDENPTDKDIEMAENPETGFFSKPQTKNALLLLRGLLAKGVMLFALGQKRFRVNYGLASDRQPPTMLAVPYRAKDMPSPRSEFSHPDVVIVLTCLSYYYRGLSDTELYTCLELLSKSDQADEEYGRWATASPHLPSSFWHFSSVNLKDGPQCDSIVFPALRYARPAVDFYLSRVVFPREMKQFPLKLSASGWDLAKPKTHPMTGFSGTNDSKEFLPRSVTALDLQPHTNAAVLSTLLGKENTVMELGDQGGSHPSALTEEMLLDALSRSEPQMRVILDVGAQIIESSNVQMAKRLLNSVATDSADAVIFFNNKDELSILTRNGVVDSLLTSSFATHNTDRCLVFLDQAHTRGTDLKLPDNYRAAVTLGPGVTKDTLVQACMRMRKLGQGQSVSFIVSPEIQRRIRSIRNITDGRPLAVPDILAWAISETWDEAVRSMPLWESQGLRHCRQETIWEQVEKSGAFSSACVKGYLEREARPLEQRYRPKTFVAKIASHMASLDLDGRTNSANGVVLSQTSAEMAAAIKEKCATFFAHHPTSTVTTSSVLHEEQERELAPEIEEEPHIYRPPPRKAMPHFLHADLLDFVHGDHKSLTRKTSPSTRRHGPAFLHPFAGALSKTSAASLFPGGLSSFPSDLLVTADFACTVNETKLGYCSDSYQRSVQWVLLSTTDHHASSEVEASQKQGMPRMVLVSQWEANQLKGIMDDGFHSREAEARQPRVTLHAYFPRPSLTFPSMEDLKTYIVPAATPECEVEVPQKLAMQLNLFAGQLYLRSYDEYLRLCTYLGLAHTENKGGEAVAPDGFVGKKRYPDCEFDASPVAFLAEMYKKIRRDCTGGIEKTHMGRILAGEILTEKDFPEVGKGSE</sequence>
<evidence type="ECO:0000259" key="9">
    <source>
        <dbReference type="Pfam" id="PF20255"/>
    </source>
</evidence>
<evidence type="ECO:0000256" key="1">
    <source>
        <dbReference type="ARBA" id="ARBA00000707"/>
    </source>
</evidence>
<keyword evidence="3" id="KW-0645">Protease</keyword>
<dbReference type="Proteomes" id="UP001285441">
    <property type="component" value="Unassembled WGS sequence"/>
</dbReference>
<gene>
    <name evidence="10" type="ORF">B0H63DRAFT_440856</name>
</gene>
<reference evidence="10" key="1">
    <citation type="journal article" date="2023" name="Mol. Phylogenet. Evol.">
        <title>Genome-scale phylogeny and comparative genomics of the fungal order Sordariales.</title>
        <authorList>
            <person name="Hensen N."/>
            <person name="Bonometti L."/>
            <person name="Westerberg I."/>
            <person name="Brannstrom I.O."/>
            <person name="Guillou S."/>
            <person name="Cros-Aarteil S."/>
            <person name="Calhoun S."/>
            <person name="Haridas S."/>
            <person name="Kuo A."/>
            <person name="Mondo S."/>
            <person name="Pangilinan J."/>
            <person name="Riley R."/>
            <person name="LaButti K."/>
            <person name="Andreopoulos B."/>
            <person name="Lipzen A."/>
            <person name="Chen C."/>
            <person name="Yan M."/>
            <person name="Daum C."/>
            <person name="Ng V."/>
            <person name="Clum A."/>
            <person name="Steindorff A."/>
            <person name="Ohm R.A."/>
            <person name="Martin F."/>
            <person name="Silar P."/>
            <person name="Natvig D.O."/>
            <person name="Lalanne C."/>
            <person name="Gautier V."/>
            <person name="Ament-Velasquez S.L."/>
            <person name="Kruys A."/>
            <person name="Hutchinson M.I."/>
            <person name="Powell A.J."/>
            <person name="Barry K."/>
            <person name="Miller A.N."/>
            <person name="Grigoriev I.V."/>
            <person name="Debuchy R."/>
            <person name="Gladieux P."/>
            <person name="Hiltunen Thoren M."/>
            <person name="Johannesson H."/>
        </authorList>
    </citation>
    <scope>NUCLEOTIDE SEQUENCE</scope>
    <source>
        <strain evidence="10">CBS 232.78</strain>
    </source>
</reference>
<dbReference type="InterPro" id="IPR022099">
    <property type="entry name" value="DUF3638"/>
</dbReference>
<dbReference type="PANTHER" id="PTHR13367:SF34">
    <property type="match status" value="1"/>
</dbReference>
<evidence type="ECO:0000256" key="3">
    <source>
        <dbReference type="ARBA" id="ARBA00022670"/>
    </source>
</evidence>
<evidence type="ECO:0000313" key="10">
    <source>
        <dbReference type="EMBL" id="KAK3370461.1"/>
    </source>
</evidence>
<comment type="catalytic activity">
    <reaction evidence="1">
        <text>Thiol-dependent hydrolysis of ester, thioester, amide, peptide and isopeptide bonds formed by the C-terminal Gly of ubiquitin (a 76-residue protein attached to proteins as an intracellular targeting signal).</text>
        <dbReference type="EC" id="3.4.19.12"/>
    </reaction>
</comment>
<evidence type="ECO:0000256" key="5">
    <source>
        <dbReference type="ARBA" id="ARBA00022801"/>
    </source>
</evidence>
<dbReference type="InterPro" id="IPR022105">
    <property type="entry name" value="DUF3645"/>
</dbReference>
<protein>
    <recommendedName>
        <fullName evidence="2">ubiquitinyl hydrolase 1</fullName>
        <ecNumber evidence="2">3.4.19.12</ecNumber>
    </recommendedName>
</protein>
<organism evidence="10 11">
    <name type="scientific">Podospora didyma</name>
    <dbReference type="NCBI Taxonomy" id="330526"/>
    <lineage>
        <taxon>Eukaryota</taxon>
        <taxon>Fungi</taxon>
        <taxon>Dikarya</taxon>
        <taxon>Ascomycota</taxon>
        <taxon>Pezizomycotina</taxon>
        <taxon>Sordariomycetes</taxon>
        <taxon>Sordariomycetidae</taxon>
        <taxon>Sordariales</taxon>
        <taxon>Podosporaceae</taxon>
        <taxon>Podospora</taxon>
    </lineage>
</organism>
<feature type="domain" description="DUF6606" evidence="9">
    <location>
        <begin position="25"/>
        <end position="295"/>
    </location>
</feature>
<feature type="domain" description="DUF3645" evidence="8">
    <location>
        <begin position="2434"/>
        <end position="2466"/>
    </location>
</feature>
<dbReference type="Pfam" id="PF12359">
    <property type="entry name" value="DUF3645"/>
    <property type="match status" value="1"/>
</dbReference>
<dbReference type="Pfam" id="PF12340">
    <property type="entry name" value="DUF3638"/>
    <property type="match status" value="1"/>
</dbReference>
<feature type="domain" description="DUF3638" evidence="7">
    <location>
        <begin position="2075"/>
        <end position="2301"/>
    </location>
</feature>
<dbReference type="InterPro" id="IPR046541">
    <property type="entry name" value="DUF6606"/>
</dbReference>
<keyword evidence="5" id="KW-0378">Hydrolase</keyword>
<dbReference type="GO" id="GO:0006508">
    <property type="term" value="P:proteolysis"/>
    <property type="evidence" value="ECO:0007669"/>
    <property type="project" value="UniProtKB-KW"/>
</dbReference>
<dbReference type="EMBL" id="JAULSW010000009">
    <property type="protein sequence ID" value="KAK3370461.1"/>
    <property type="molecule type" value="Genomic_DNA"/>
</dbReference>
<keyword evidence="6" id="KW-0788">Thiol protease</keyword>
<dbReference type="Pfam" id="PF20255">
    <property type="entry name" value="DUF6606"/>
    <property type="match status" value="1"/>
</dbReference>
<proteinExistence type="predicted"/>
<dbReference type="PANTHER" id="PTHR13367">
    <property type="entry name" value="UBIQUITIN THIOESTERASE"/>
    <property type="match status" value="1"/>
</dbReference>
<evidence type="ECO:0000259" key="8">
    <source>
        <dbReference type="Pfam" id="PF12359"/>
    </source>
</evidence>
<name>A0AAE0K5J4_9PEZI</name>
<keyword evidence="11" id="KW-1185">Reference proteome</keyword>